<feature type="region of interest" description="Disordered" evidence="1">
    <location>
        <begin position="160"/>
        <end position="205"/>
    </location>
</feature>
<reference evidence="3" key="2">
    <citation type="submission" date="2015-01" db="EMBL/GenBank/DDBJ databases">
        <title>Evolutionary Origins and Diversification of the Mycorrhizal Mutualists.</title>
        <authorList>
            <consortium name="DOE Joint Genome Institute"/>
            <consortium name="Mycorrhizal Genomics Consortium"/>
            <person name="Kohler A."/>
            <person name="Kuo A."/>
            <person name="Nagy L.G."/>
            <person name="Floudas D."/>
            <person name="Copeland A."/>
            <person name="Barry K.W."/>
            <person name="Cichocki N."/>
            <person name="Veneault-Fourrey C."/>
            <person name="LaButti K."/>
            <person name="Lindquist E.A."/>
            <person name="Lipzen A."/>
            <person name="Lundell T."/>
            <person name="Morin E."/>
            <person name="Murat C."/>
            <person name="Riley R."/>
            <person name="Ohm R."/>
            <person name="Sun H."/>
            <person name="Tunlid A."/>
            <person name="Henrissat B."/>
            <person name="Grigoriev I.V."/>
            <person name="Hibbett D.S."/>
            <person name="Martin F."/>
        </authorList>
    </citation>
    <scope>NUCLEOTIDE SEQUENCE [LARGE SCALE GENOMIC DNA]</scope>
    <source>
        <strain evidence="3">Marx 270</strain>
    </source>
</reference>
<feature type="region of interest" description="Disordered" evidence="1">
    <location>
        <begin position="1"/>
        <end position="118"/>
    </location>
</feature>
<dbReference type="InParanoid" id="A0A0C3JEB1"/>
<feature type="compositionally biased region" description="Basic and acidic residues" evidence="1">
    <location>
        <begin position="37"/>
        <end position="118"/>
    </location>
</feature>
<accession>A0A0C3JEB1</accession>
<dbReference type="HOGENOM" id="CLU_062064_0_0_1"/>
<reference evidence="2 3" key="1">
    <citation type="submission" date="2014-04" db="EMBL/GenBank/DDBJ databases">
        <authorList>
            <consortium name="DOE Joint Genome Institute"/>
            <person name="Kuo A."/>
            <person name="Kohler A."/>
            <person name="Costa M.D."/>
            <person name="Nagy L.G."/>
            <person name="Floudas D."/>
            <person name="Copeland A."/>
            <person name="Barry K.W."/>
            <person name="Cichocki N."/>
            <person name="Veneault-Fourrey C."/>
            <person name="LaButti K."/>
            <person name="Lindquist E.A."/>
            <person name="Lipzen A."/>
            <person name="Lundell T."/>
            <person name="Morin E."/>
            <person name="Murat C."/>
            <person name="Sun H."/>
            <person name="Tunlid A."/>
            <person name="Henrissat B."/>
            <person name="Grigoriev I.V."/>
            <person name="Hibbett D.S."/>
            <person name="Martin F."/>
            <person name="Nordberg H.P."/>
            <person name="Cantor M.N."/>
            <person name="Hua S.X."/>
        </authorList>
    </citation>
    <scope>NUCLEOTIDE SEQUENCE [LARGE SCALE GENOMIC DNA]</scope>
    <source>
        <strain evidence="2 3">Marx 270</strain>
    </source>
</reference>
<name>A0A0C3JEB1_PISTI</name>
<feature type="compositionally biased region" description="Polar residues" evidence="1">
    <location>
        <begin position="1"/>
        <end position="10"/>
    </location>
</feature>
<feature type="compositionally biased region" description="Acidic residues" evidence="1">
    <location>
        <begin position="175"/>
        <end position="192"/>
    </location>
</feature>
<dbReference type="EMBL" id="KN832056">
    <property type="protein sequence ID" value="KIN95971.1"/>
    <property type="molecule type" value="Genomic_DNA"/>
</dbReference>
<sequence>MPSQCQSNTPQPTPGHVRDYSQVVDEELVVLTNDSTNTEREKERKAERKAKHEEAKRRKAEEEQLEAEQKKRAEEEAQRRRATEEEEARKKRAAEEEAERQRQRASQERAQARRDEAAQRLTRAVYDVNTAQKVPGASVVVTATKRAPCTCCIASLMAGQCKPGQGKGKEKATETEEADDEREIGGEDEEEPATPHEGPSGAGVSSWWTEWERERELQAAERYVAAHEKAATAFERMAKMAEWMAEAAEQTANEWGMHCAWAEWVEMRRREDAREARMAEVERTGGGWKRPQSEAVEDKNEEADEGAEGDNEEEVEGEQEG</sequence>
<evidence type="ECO:0000256" key="1">
    <source>
        <dbReference type="SAM" id="MobiDB-lite"/>
    </source>
</evidence>
<feature type="non-terminal residue" evidence="2">
    <location>
        <position position="321"/>
    </location>
</feature>
<organism evidence="2 3">
    <name type="scientific">Pisolithus tinctorius Marx 270</name>
    <dbReference type="NCBI Taxonomy" id="870435"/>
    <lineage>
        <taxon>Eukaryota</taxon>
        <taxon>Fungi</taxon>
        <taxon>Dikarya</taxon>
        <taxon>Basidiomycota</taxon>
        <taxon>Agaricomycotina</taxon>
        <taxon>Agaricomycetes</taxon>
        <taxon>Agaricomycetidae</taxon>
        <taxon>Boletales</taxon>
        <taxon>Sclerodermatineae</taxon>
        <taxon>Pisolithaceae</taxon>
        <taxon>Pisolithus</taxon>
    </lineage>
</organism>
<dbReference type="STRING" id="870435.A0A0C3JEB1"/>
<gene>
    <name evidence="2" type="ORF">M404DRAFT_33708</name>
</gene>
<keyword evidence="3" id="KW-1185">Reference proteome</keyword>
<dbReference type="Proteomes" id="UP000054217">
    <property type="component" value="Unassembled WGS sequence"/>
</dbReference>
<evidence type="ECO:0000313" key="2">
    <source>
        <dbReference type="EMBL" id="KIN95971.1"/>
    </source>
</evidence>
<dbReference type="AlphaFoldDB" id="A0A0C3JEB1"/>
<proteinExistence type="predicted"/>
<evidence type="ECO:0000313" key="3">
    <source>
        <dbReference type="Proteomes" id="UP000054217"/>
    </source>
</evidence>
<feature type="compositionally biased region" description="Acidic residues" evidence="1">
    <location>
        <begin position="299"/>
        <end position="321"/>
    </location>
</feature>
<feature type="region of interest" description="Disordered" evidence="1">
    <location>
        <begin position="278"/>
        <end position="321"/>
    </location>
</feature>
<protein>
    <submittedName>
        <fullName evidence="2">Uncharacterized protein</fullName>
    </submittedName>
</protein>